<gene>
    <name evidence="2" type="ORF">AWB74_01337</name>
</gene>
<dbReference type="EMBL" id="FCOM02000004">
    <property type="protein sequence ID" value="SAL30883.1"/>
    <property type="molecule type" value="Genomic_DNA"/>
</dbReference>
<evidence type="ECO:0000256" key="1">
    <source>
        <dbReference type="SAM" id="MobiDB-lite"/>
    </source>
</evidence>
<name>A0A158GG58_9BURK</name>
<organism evidence="2 3">
    <name type="scientific">Caballeronia arvi</name>
    <dbReference type="NCBI Taxonomy" id="1777135"/>
    <lineage>
        <taxon>Bacteria</taxon>
        <taxon>Pseudomonadati</taxon>
        <taxon>Pseudomonadota</taxon>
        <taxon>Betaproteobacteria</taxon>
        <taxon>Burkholderiales</taxon>
        <taxon>Burkholderiaceae</taxon>
        <taxon>Caballeronia</taxon>
    </lineage>
</organism>
<sequence length="108" mass="10787">MPYTRWHFALRILHAKCTPNGNDFRSGGKTGWRALLAVAAGVALGVAGEAMAQSGGNGNGGAGGGNAHGAATAGPTAGGEKISAPESTQHENAQSKQKKKAKPATPPQ</sequence>
<proteinExistence type="predicted"/>
<protein>
    <submittedName>
        <fullName evidence="2">Uncharacterized protein</fullName>
    </submittedName>
</protein>
<dbReference type="Proteomes" id="UP000055019">
    <property type="component" value="Unassembled WGS sequence"/>
</dbReference>
<comment type="caution">
    <text evidence="2">The sequence shown here is derived from an EMBL/GenBank/DDBJ whole genome shotgun (WGS) entry which is preliminary data.</text>
</comment>
<feature type="region of interest" description="Disordered" evidence="1">
    <location>
        <begin position="51"/>
        <end position="108"/>
    </location>
</feature>
<reference evidence="2" key="1">
    <citation type="submission" date="2016-01" db="EMBL/GenBank/DDBJ databases">
        <authorList>
            <person name="Peeters C."/>
        </authorList>
    </citation>
    <scope>NUCLEOTIDE SEQUENCE [LARGE SCALE GENOMIC DNA]</scope>
    <source>
        <strain evidence="2">LMG 29317</strain>
    </source>
</reference>
<feature type="compositionally biased region" description="Low complexity" evidence="1">
    <location>
        <begin position="68"/>
        <end position="79"/>
    </location>
</feature>
<evidence type="ECO:0000313" key="2">
    <source>
        <dbReference type="EMBL" id="SAL30883.1"/>
    </source>
</evidence>
<keyword evidence="3" id="KW-1185">Reference proteome</keyword>
<dbReference type="AlphaFoldDB" id="A0A158GG58"/>
<feature type="compositionally biased region" description="Gly residues" evidence="1">
    <location>
        <begin position="55"/>
        <end position="67"/>
    </location>
</feature>
<evidence type="ECO:0000313" key="3">
    <source>
        <dbReference type="Proteomes" id="UP000055019"/>
    </source>
</evidence>
<accession>A0A158GG58</accession>